<evidence type="ECO:0000313" key="1">
    <source>
        <dbReference type="EMBL" id="GAA0874145.1"/>
    </source>
</evidence>
<sequence length="136" mass="15686">MKESLKSNPAEGVSVAVVLDTNDEGEPQHYVYLINERNDHLNGCLVSSRGYGKHPDSEEMVQTSTLRHFLDEVQPHSFRKIEPIMKDLFGLNNEYWVSFWIGNTMFDKKFIFLPETIQESNEVLVPVLKKKGVFIK</sequence>
<gene>
    <name evidence="1" type="ORF">GCM10009118_05530</name>
</gene>
<evidence type="ECO:0000313" key="2">
    <source>
        <dbReference type="Proteomes" id="UP001501126"/>
    </source>
</evidence>
<accession>A0ABP3XXJ2</accession>
<name>A0ABP3XXJ2_9FLAO</name>
<dbReference type="Proteomes" id="UP001501126">
    <property type="component" value="Unassembled WGS sequence"/>
</dbReference>
<organism evidence="1 2">
    <name type="scientific">Wandonia haliotis</name>
    <dbReference type="NCBI Taxonomy" id="574963"/>
    <lineage>
        <taxon>Bacteria</taxon>
        <taxon>Pseudomonadati</taxon>
        <taxon>Bacteroidota</taxon>
        <taxon>Flavobacteriia</taxon>
        <taxon>Flavobacteriales</taxon>
        <taxon>Crocinitomicaceae</taxon>
        <taxon>Wandonia</taxon>
    </lineage>
</organism>
<keyword evidence="2" id="KW-1185">Reference proteome</keyword>
<dbReference type="RefSeq" id="WP_343784898.1">
    <property type="nucleotide sequence ID" value="NZ_BAAAFH010000003.1"/>
</dbReference>
<dbReference type="EMBL" id="BAAAFH010000003">
    <property type="protein sequence ID" value="GAA0874145.1"/>
    <property type="molecule type" value="Genomic_DNA"/>
</dbReference>
<comment type="caution">
    <text evidence="1">The sequence shown here is derived from an EMBL/GenBank/DDBJ whole genome shotgun (WGS) entry which is preliminary data.</text>
</comment>
<protein>
    <submittedName>
        <fullName evidence="1">Uncharacterized protein</fullName>
    </submittedName>
</protein>
<proteinExistence type="predicted"/>
<reference evidence="2" key="1">
    <citation type="journal article" date="2019" name="Int. J. Syst. Evol. Microbiol.">
        <title>The Global Catalogue of Microorganisms (GCM) 10K type strain sequencing project: providing services to taxonomists for standard genome sequencing and annotation.</title>
        <authorList>
            <consortium name="The Broad Institute Genomics Platform"/>
            <consortium name="The Broad Institute Genome Sequencing Center for Infectious Disease"/>
            <person name="Wu L."/>
            <person name="Ma J."/>
        </authorList>
    </citation>
    <scope>NUCLEOTIDE SEQUENCE [LARGE SCALE GENOMIC DNA]</scope>
    <source>
        <strain evidence="2">JCM 16083</strain>
    </source>
</reference>